<dbReference type="CDD" id="cd01789">
    <property type="entry name" value="Ubl_TBCB"/>
    <property type="match status" value="1"/>
</dbReference>
<name>A8N8L9_COPC7</name>
<dbReference type="Gene3D" id="3.10.20.90">
    <property type="entry name" value="Phosphatidylinositol 3-kinase Catalytic Subunit, Chain A, domain 1"/>
    <property type="match status" value="1"/>
</dbReference>
<dbReference type="FunFam" id="2.30.30.190:FF:000013">
    <property type="entry name" value="Tubulin-folding cofactor B"/>
    <property type="match status" value="1"/>
</dbReference>
<evidence type="ECO:0000256" key="2">
    <source>
        <dbReference type="ARBA" id="ARBA00022490"/>
    </source>
</evidence>
<dbReference type="Gene3D" id="2.30.30.190">
    <property type="entry name" value="CAP Gly-rich-like domain"/>
    <property type="match status" value="1"/>
</dbReference>
<evidence type="ECO:0000259" key="5">
    <source>
        <dbReference type="PROSITE" id="PS50245"/>
    </source>
</evidence>
<comment type="caution">
    <text evidence="6">The sequence shown here is derived from an EMBL/GenBank/DDBJ whole genome shotgun (WGS) entry which is preliminary data.</text>
</comment>
<dbReference type="Proteomes" id="UP000001861">
    <property type="component" value="Unassembled WGS sequence"/>
</dbReference>
<dbReference type="PROSITE" id="PS50245">
    <property type="entry name" value="CAP_GLY_2"/>
    <property type="match status" value="1"/>
</dbReference>
<dbReference type="GO" id="GO:0035371">
    <property type="term" value="C:microtubule plus-end"/>
    <property type="evidence" value="ECO:0007669"/>
    <property type="project" value="TreeGrafter"/>
</dbReference>
<dbReference type="GO" id="GO:0031122">
    <property type="term" value="P:cytoplasmic microtubule organization"/>
    <property type="evidence" value="ECO:0007669"/>
    <property type="project" value="TreeGrafter"/>
</dbReference>
<dbReference type="GO" id="GO:0005829">
    <property type="term" value="C:cytosol"/>
    <property type="evidence" value="ECO:0007669"/>
    <property type="project" value="UniProtKB-ARBA"/>
</dbReference>
<proteinExistence type="inferred from homology"/>
<dbReference type="OrthoDB" id="5295208at2759"/>
<comment type="similarity">
    <text evidence="4">Belongs to the TBCB family.</text>
</comment>
<dbReference type="STRING" id="240176.A8N8L9"/>
<dbReference type="InterPro" id="IPR000938">
    <property type="entry name" value="CAP-Gly_domain"/>
</dbReference>
<protein>
    <submittedName>
        <fullName evidence="6">Tubulin-folding cofactor B</fullName>
    </submittedName>
</protein>
<dbReference type="GO" id="GO:0051010">
    <property type="term" value="F:microtubule plus-end binding"/>
    <property type="evidence" value="ECO:0007669"/>
    <property type="project" value="TreeGrafter"/>
</dbReference>
<dbReference type="GO" id="GO:0007023">
    <property type="term" value="P:post-chaperonin tubulin folding pathway"/>
    <property type="evidence" value="ECO:0007669"/>
    <property type="project" value="InterPro"/>
</dbReference>
<dbReference type="PANTHER" id="PTHR18916:SF85">
    <property type="entry name" value="TUBULIN-FOLDING COFACTOR B"/>
    <property type="match status" value="1"/>
</dbReference>
<dbReference type="GO" id="GO:0043014">
    <property type="term" value="F:alpha-tubulin binding"/>
    <property type="evidence" value="ECO:0007669"/>
    <property type="project" value="InterPro"/>
</dbReference>
<dbReference type="InterPro" id="IPR045172">
    <property type="entry name" value="TBCB_Ubl"/>
</dbReference>
<keyword evidence="2" id="KW-0963">Cytoplasm</keyword>
<evidence type="ECO:0000256" key="3">
    <source>
        <dbReference type="ARBA" id="ARBA00023186"/>
    </source>
</evidence>
<dbReference type="VEuPathDB" id="FungiDB:CC1G_09878"/>
<dbReference type="Pfam" id="PF01302">
    <property type="entry name" value="CAP_GLY"/>
    <property type="match status" value="1"/>
</dbReference>
<dbReference type="SUPFAM" id="SSF54236">
    <property type="entry name" value="Ubiquitin-like"/>
    <property type="match status" value="1"/>
</dbReference>
<dbReference type="EMBL" id="AACS02000007">
    <property type="protein sequence ID" value="EAU90638.1"/>
    <property type="molecule type" value="Genomic_DNA"/>
</dbReference>
<dbReference type="InterPro" id="IPR036859">
    <property type="entry name" value="CAP-Gly_dom_sf"/>
</dbReference>
<dbReference type="RefSeq" id="XP_001831175.1">
    <property type="nucleotide sequence ID" value="XM_001831123.1"/>
</dbReference>
<dbReference type="KEGG" id="cci:CC1G_09878"/>
<evidence type="ECO:0000256" key="4">
    <source>
        <dbReference type="ARBA" id="ARBA00025779"/>
    </source>
</evidence>
<dbReference type="GeneID" id="6007636"/>
<gene>
    <name evidence="6" type="ORF">CC1G_09878</name>
</gene>
<keyword evidence="3" id="KW-0143">Chaperone</keyword>
<dbReference type="GO" id="GO:0007021">
    <property type="term" value="P:tubulin complex assembly"/>
    <property type="evidence" value="ECO:0007669"/>
    <property type="project" value="InterPro"/>
</dbReference>
<reference evidence="6 7" key="1">
    <citation type="journal article" date="2010" name="Proc. Natl. Acad. Sci. U.S.A.">
        <title>Insights into evolution of multicellular fungi from the assembled chromosomes of the mushroom Coprinopsis cinerea (Coprinus cinereus).</title>
        <authorList>
            <person name="Stajich J.E."/>
            <person name="Wilke S.K."/>
            <person name="Ahren D."/>
            <person name="Au C.H."/>
            <person name="Birren B.W."/>
            <person name="Borodovsky M."/>
            <person name="Burns C."/>
            <person name="Canback B."/>
            <person name="Casselton L.A."/>
            <person name="Cheng C.K."/>
            <person name="Deng J."/>
            <person name="Dietrich F.S."/>
            <person name="Fargo D.C."/>
            <person name="Farman M.L."/>
            <person name="Gathman A.C."/>
            <person name="Goldberg J."/>
            <person name="Guigo R."/>
            <person name="Hoegger P.J."/>
            <person name="Hooker J.B."/>
            <person name="Huggins A."/>
            <person name="James T.Y."/>
            <person name="Kamada T."/>
            <person name="Kilaru S."/>
            <person name="Kodira C."/>
            <person name="Kues U."/>
            <person name="Kupfer D."/>
            <person name="Kwan H.S."/>
            <person name="Lomsadze A."/>
            <person name="Li W."/>
            <person name="Lilly W.W."/>
            <person name="Ma L.J."/>
            <person name="Mackey A.J."/>
            <person name="Manning G."/>
            <person name="Martin F."/>
            <person name="Muraguchi H."/>
            <person name="Natvig D.O."/>
            <person name="Palmerini H."/>
            <person name="Ramesh M.A."/>
            <person name="Rehmeyer C.J."/>
            <person name="Roe B.A."/>
            <person name="Shenoy N."/>
            <person name="Stanke M."/>
            <person name="Ter-Hovhannisyan V."/>
            <person name="Tunlid A."/>
            <person name="Velagapudi R."/>
            <person name="Vision T.J."/>
            <person name="Zeng Q."/>
            <person name="Zolan M.E."/>
            <person name="Pukkila P.J."/>
        </authorList>
    </citation>
    <scope>NUCLEOTIDE SEQUENCE [LARGE SCALE GENOMIC DNA]</scope>
    <source>
        <strain evidence="7">Okayama-7 / 130 / ATCC MYA-4618 / FGSC 9003</strain>
    </source>
</reference>
<dbReference type="InterPro" id="IPR000626">
    <property type="entry name" value="Ubiquitin-like_dom"/>
</dbReference>
<dbReference type="PROSITE" id="PS00845">
    <property type="entry name" value="CAP_GLY_1"/>
    <property type="match status" value="1"/>
</dbReference>
<dbReference type="AlphaFoldDB" id="A8N8L9"/>
<evidence type="ECO:0000313" key="6">
    <source>
        <dbReference type="EMBL" id="EAU90638.1"/>
    </source>
</evidence>
<dbReference type="FunCoup" id="A8N8L9">
    <property type="interactions" value="357"/>
</dbReference>
<evidence type="ECO:0000313" key="7">
    <source>
        <dbReference type="Proteomes" id="UP000001861"/>
    </source>
</evidence>
<organism evidence="6 7">
    <name type="scientific">Coprinopsis cinerea (strain Okayama-7 / 130 / ATCC MYA-4618 / FGSC 9003)</name>
    <name type="common">Inky cap fungus</name>
    <name type="synonym">Hormographiella aspergillata</name>
    <dbReference type="NCBI Taxonomy" id="240176"/>
    <lineage>
        <taxon>Eukaryota</taxon>
        <taxon>Fungi</taxon>
        <taxon>Dikarya</taxon>
        <taxon>Basidiomycota</taxon>
        <taxon>Agaricomycotina</taxon>
        <taxon>Agaricomycetes</taxon>
        <taxon>Agaricomycetidae</taxon>
        <taxon>Agaricales</taxon>
        <taxon>Agaricineae</taxon>
        <taxon>Psathyrellaceae</taxon>
        <taxon>Coprinopsis</taxon>
    </lineage>
</organism>
<evidence type="ECO:0000256" key="1">
    <source>
        <dbReference type="ARBA" id="ARBA00004496"/>
    </source>
</evidence>
<sequence>MSGILNIWVTSPDTHSERRIDPHWTVEQLKGKLELITGVPVANQILTLLDSDQDGRVVATFDDDSKKLGFYGLRDWQVIKVEDSNPATSFTGQLTDVSQVDKFELTGEEYAKRPDTVLAYKQRNKIGRFAEKSGKDDEPQSTSVPADITIGSRCEVESSEQGLKKRGTVRFVGETKFSKGVWVGIEYDEPFGKNDGSVQGERYFSCRDKYGVFVRPDKVKVGDFPEEEIDLDEEM</sequence>
<comment type="subcellular location">
    <subcellularLocation>
        <location evidence="1">Cytoplasm</location>
    </subcellularLocation>
</comment>
<dbReference type="SMART" id="SM01052">
    <property type="entry name" value="CAP_GLY"/>
    <property type="match status" value="1"/>
</dbReference>
<keyword evidence="7" id="KW-1185">Reference proteome</keyword>
<dbReference type="PANTHER" id="PTHR18916">
    <property type="entry name" value="DYNACTIN 1-RELATED MICROTUBULE-BINDING"/>
    <property type="match status" value="1"/>
</dbReference>
<dbReference type="InterPro" id="IPR029071">
    <property type="entry name" value="Ubiquitin-like_domsf"/>
</dbReference>
<dbReference type="OMA" id="DQYEQRT"/>
<dbReference type="GO" id="GO:0005634">
    <property type="term" value="C:nucleus"/>
    <property type="evidence" value="ECO:0007669"/>
    <property type="project" value="TreeGrafter"/>
</dbReference>
<dbReference type="Pfam" id="PF14560">
    <property type="entry name" value="Ubiquitin_2"/>
    <property type="match status" value="1"/>
</dbReference>
<dbReference type="InParanoid" id="A8N8L9"/>
<feature type="domain" description="CAP-Gly" evidence="5">
    <location>
        <begin position="173"/>
        <end position="215"/>
    </location>
</feature>
<dbReference type="GO" id="GO:0005938">
    <property type="term" value="C:cell cortex"/>
    <property type="evidence" value="ECO:0007669"/>
    <property type="project" value="TreeGrafter"/>
</dbReference>
<accession>A8N8L9</accession>
<dbReference type="SUPFAM" id="SSF74924">
    <property type="entry name" value="Cap-Gly domain"/>
    <property type="match status" value="1"/>
</dbReference>
<dbReference type="eggNOG" id="KOG3206">
    <property type="taxonomic scope" value="Eukaryota"/>
</dbReference>